<dbReference type="VEuPathDB" id="VectorBase:PHUM441200"/>
<keyword evidence="4" id="KW-1185">Reference proteome</keyword>
<dbReference type="HOGENOM" id="CLU_3016635_0_0_1"/>
<gene>
    <name evidence="3" type="primary">8230888</name>
    <name evidence="2" type="ORF">Phum_PHUM441200</name>
</gene>
<dbReference type="RefSeq" id="XP_002429595.1">
    <property type="nucleotide sequence ID" value="XM_002429550.1"/>
</dbReference>
<dbReference type="EnsemblMetazoa" id="PHUM441200-RA">
    <property type="protein sequence ID" value="PHUM441200-PA"/>
    <property type="gene ID" value="PHUM441200"/>
</dbReference>
<dbReference type="EMBL" id="AAZO01005385">
    <property type="status" value="NOT_ANNOTATED_CDS"/>
    <property type="molecule type" value="Genomic_DNA"/>
</dbReference>
<reference evidence="2" key="1">
    <citation type="submission" date="2007-04" db="EMBL/GenBank/DDBJ databases">
        <title>Annotation of Pediculus humanus corporis strain USDA.</title>
        <authorList>
            <person name="Kirkness E."/>
            <person name="Hannick L."/>
            <person name="Hass B."/>
            <person name="Bruggner R."/>
            <person name="Lawson D."/>
            <person name="Bidwell S."/>
            <person name="Joardar V."/>
            <person name="Caler E."/>
            <person name="Walenz B."/>
            <person name="Inman J."/>
            <person name="Schobel S."/>
            <person name="Galinsky K."/>
            <person name="Amedeo P."/>
            <person name="Strausberg R."/>
        </authorList>
    </citation>
    <scope>NUCLEOTIDE SEQUENCE</scope>
    <source>
        <strain evidence="2">USDA</strain>
    </source>
</reference>
<proteinExistence type="predicted"/>
<dbReference type="InParanoid" id="E0VU01"/>
<evidence type="ECO:0000313" key="3">
    <source>
        <dbReference type="EnsemblMetazoa" id="PHUM441200-PA"/>
    </source>
</evidence>
<sequence length="56" mass="6556">MLIDSRLLLKQQQHENVEIDVLQTNKKKKTRREEEGLKNQTNNQVSSSLSSDSRIF</sequence>
<dbReference type="KEGG" id="phu:Phum_PHUM441200"/>
<feature type="region of interest" description="Disordered" evidence="1">
    <location>
        <begin position="25"/>
        <end position="56"/>
    </location>
</feature>
<organism>
    <name type="scientific">Pediculus humanus subsp. corporis</name>
    <name type="common">Body louse</name>
    <dbReference type="NCBI Taxonomy" id="121224"/>
    <lineage>
        <taxon>Eukaryota</taxon>
        <taxon>Metazoa</taxon>
        <taxon>Ecdysozoa</taxon>
        <taxon>Arthropoda</taxon>
        <taxon>Hexapoda</taxon>
        <taxon>Insecta</taxon>
        <taxon>Pterygota</taxon>
        <taxon>Neoptera</taxon>
        <taxon>Paraneoptera</taxon>
        <taxon>Psocodea</taxon>
        <taxon>Troctomorpha</taxon>
        <taxon>Phthiraptera</taxon>
        <taxon>Anoplura</taxon>
        <taxon>Pediculidae</taxon>
        <taxon>Pediculus</taxon>
    </lineage>
</organism>
<dbReference type="GeneID" id="8230888"/>
<dbReference type="Proteomes" id="UP000009046">
    <property type="component" value="Unassembled WGS sequence"/>
</dbReference>
<dbReference type="CTD" id="8230888"/>
<name>E0VU01_PEDHC</name>
<feature type="compositionally biased region" description="Low complexity" evidence="1">
    <location>
        <begin position="46"/>
        <end position="56"/>
    </location>
</feature>
<reference evidence="2" key="2">
    <citation type="submission" date="2007-04" db="EMBL/GenBank/DDBJ databases">
        <title>The genome of the human body louse.</title>
        <authorList>
            <consortium name="The Human Body Louse Genome Consortium"/>
            <person name="Kirkness E."/>
            <person name="Walenz B."/>
            <person name="Hass B."/>
            <person name="Bruggner R."/>
            <person name="Strausberg R."/>
        </authorList>
    </citation>
    <scope>NUCLEOTIDE SEQUENCE</scope>
    <source>
        <strain evidence="2">USDA</strain>
    </source>
</reference>
<reference evidence="3" key="3">
    <citation type="submission" date="2020-05" db="UniProtKB">
        <authorList>
            <consortium name="EnsemblMetazoa"/>
        </authorList>
    </citation>
    <scope>IDENTIFICATION</scope>
    <source>
        <strain evidence="3">USDA</strain>
    </source>
</reference>
<evidence type="ECO:0000256" key="1">
    <source>
        <dbReference type="SAM" id="MobiDB-lite"/>
    </source>
</evidence>
<dbReference type="AlphaFoldDB" id="E0VU01"/>
<evidence type="ECO:0000313" key="2">
    <source>
        <dbReference type="EMBL" id="EEB16857.1"/>
    </source>
</evidence>
<accession>E0VU01</accession>
<evidence type="ECO:0000313" key="4">
    <source>
        <dbReference type="Proteomes" id="UP000009046"/>
    </source>
</evidence>
<dbReference type="EMBL" id="DS235777">
    <property type="protein sequence ID" value="EEB16857.1"/>
    <property type="molecule type" value="Genomic_DNA"/>
</dbReference>
<protein>
    <submittedName>
        <fullName evidence="2 3">Uncharacterized protein</fullName>
    </submittedName>
</protein>